<sequence>MVRTDTIFALSSGSLPAGVAVIRVSGPMTEAALHALCGGVPSPRVATLMVIRDLDGEELDRGLVLSFKGPASFTGEDCAELQVHGGRAIVAAILEALGNIDGLRHAEAGEFARRAFENGKMDLVEAEGLAELVQAETAGQRRLAKYLADGHLSRRYQEWMQRLSQARALIEAELDFSDEGDIPGSVSDRVWNQLSALASEMEAALCDHTAEIVRDGYRVAIAGPPNAGKSSLLNTLAKRDVAIVTDIAGTTRDVLSVDLDLDGAKVVLFDTAGLRETEDPVERIGIARARATIEDADLVLCLSEAGSMDMGDEIATSISGRDIVGVITKTDLVSGSDYTDGKVSISTVTGEGIDSLLKQISERALKATRGAEFVTPLLIRHRNHVVAALGDLRDALDSPGAALELRAEALRSCSAELGYLTGRMTPDALLGLIFSQFCVGK</sequence>
<dbReference type="EMBL" id="JBEPMB010000012">
    <property type="protein sequence ID" value="MET3616122.1"/>
    <property type="molecule type" value="Genomic_DNA"/>
</dbReference>
<evidence type="ECO:0000313" key="10">
    <source>
        <dbReference type="Proteomes" id="UP001549047"/>
    </source>
</evidence>
<dbReference type="InterPro" id="IPR004520">
    <property type="entry name" value="GTPase_MnmE"/>
</dbReference>
<keyword evidence="6 9" id="KW-0378">Hydrolase</keyword>
<feature type="binding site" evidence="6">
    <location>
        <position position="226"/>
    </location>
    <ligand>
        <name>K(+)</name>
        <dbReference type="ChEBI" id="CHEBI:29103"/>
    </ligand>
</feature>
<feature type="binding site" evidence="6">
    <location>
        <position position="441"/>
    </location>
    <ligand>
        <name>(6S)-5-formyl-5,6,7,8-tetrahydrofolate</name>
        <dbReference type="ChEBI" id="CHEBI:57457"/>
    </ligand>
</feature>
<feature type="binding site" evidence="6">
    <location>
        <begin position="245"/>
        <end position="251"/>
    </location>
    <ligand>
        <name>GTP</name>
        <dbReference type="ChEBI" id="CHEBI:37565"/>
    </ligand>
</feature>
<feature type="binding site" evidence="6">
    <location>
        <position position="250"/>
    </location>
    <ligand>
        <name>K(+)</name>
        <dbReference type="ChEBI" id="CHEBI:29103"/>
    </ligand>
</feature>
<keyword evidence="6" id="KW-0963">Cytoplasm</keyword>
<dbReference type="HAMAP" id="MF_00379">
    <property type="entry name" value="GTPase_MnmE"/>
    <property type="match status" value="1"/>
</dbReference>
<dbReference type="CDD" id="cd14858">
    <property type="entry name" value="TrmE_N"/>
    <property type="match status" value="1"/>
</dbReference>
<feature type="binding site" evidence="6">
    <location>
        <position position="245"/>
    </location>
    <ligand>
        <name>K(+)</name>
        <dbReference type="ChEBI" id="CHEBI:29103"/>
    </ligand>
</feature>
<dbReference type="NCBIfam" id="TIGR00450">
    <property type="entry name" value="mnmE_trmE_thdF"/>
    <property type="match status" value="1"/>
</dbReference>
<feature type="binding site" evidence="6">
    <location>
        <begin position="226"/>
        <end position="231"/>
    </location>
    <ligand>
        <name>GTP</name>
        <dbReference type="ChEBI" id="CHEBI:37565"/>
    </ligand>
</feature>
<feature type="binding site" evidence="6">
    <location>
        <position position="230"/>
    </location>
    <ligand>
        <name>Mg(2+)</name>
        <dbReference type="ChEBI" id="CHEBI:18420"/>
    </ligand>
</feature>
<evidence type="ECO:0000256" key="4">
    <source>
        <dbReference type="ARBA" id="ARBA00022958"/>
    </source>
</evidence>
<dbReference type="Pfam" id="PF12631">
    <property type="entry name" value="MnmE_helical"/>
    <property type="match status" value="1"/>
</dbReference>
<keyword evidence="2 6" id="KW-0819">tRNA processing</keyword>
<keyword evidence="6" id="KW-0460">Magnesium</keyword>
<dbReference type="InterPro" id="IPR018948">
    <property type="entry name" value="GTP-bd_TrmE_N"/>
</dbReference>
<evidence type="ECO:0000259" key="8">
    <source>
        <dbReference type="PROSITE" id="PS51709"/>
    </source>
</evidence>
<feature type="binding site" evidence="6">
    <location>
        <begin position="270"/>
        <end position="273"/>
    </location>
    <ligand>
        <name>GTP</name>
        <dbReference type="ChEBI" id="CHEBI:37565"/>
    </ligand>
</feature>
<dbReference type="Gene3D" id="3.40.50.300">
    <property type="entry name" value="P-loop containing nucleotide triphosphate hydrolases"/>
    <property type="match status" value="1"/>
</dbReference>
<dbReference type="Pfam" id="PF01926">
    <property type="entry name" value="MMR_HSR1"/>
    <property type="match status" value="1"/>
</dbReference>
<keyword evidence="5 6" id="KW-0342">GTP-binding</keyword>
<feature type="binding site" evidence="6">
    <location>
        <position position="80"/>
    </location>
    <ligand>
        <name>(6S)-5-formyl-5,6,7,8-tetrahydrofolate</name>
        <dbReference type="ChEBI" id="CHEBI:57457"/>
    </ligand>
</feature>
<evidence type="ECO:0000313" key="9">
    <source>
        <dbReference type="EMBL" id="MET3616122.1"/>
    </source>
</evidence>
<dbReference type="PROSITE" id="PS51709">
    <property type="entry name" value="G_TRME"/>
    <property type="match status" value="1"/>
</dbReference>
<comment type="caution">
    <text evidence="9">The sequence shown here is derived from an EMBL/GenBank/DDBJ whole genome shotgun (WGS) entry which is preliminary data.</text>
</comment>
<dbReference type="InterPro" id="IPR027368">
    <property type="entry name" value="MnmE_dom2"/>
</dbReference>
<comment type="cofactor">
    <cofactor evidence="6">
        <name>K(+)</name>
        <dbReference type="ChEBI" id="CHEBI:29103"/>
    </cofactor>
    <text evidence="6">Binds 1 potassium ion per subunit.</text>
</comment>
<dbReference type="Gene3D" id="3.30.1360.120">
    <property type="entry name" value="Probable tRNA modification gtpase trme, domain 1"/>
    <property type="match status" value="1"/>
</dbReference>
<comment type="similarity">
    <text evidence="1 6 7">Belongs to the TRAFAC class TrmE-Era-EngA-EngB-Septin-like GTPase superfamily. TrmE GTPase family.</text>
</comment>
<dbReference type="PANTHER" id="PTHR42714">
    <property type="entry name" value="TRNA MODIFICATION GTPASE GTPBP3"/>
    <property type="match status" value="1"/>
</dbReference>
<evidence type="ECO:0000256" key="3">
    <source>
        <dbReference type="ARBA" id="ARBA00022741"/>
    </source>
</evidence>
<evidence type="ECO:0000256" key="2">
    <source>
        <dbReference type="ARBA" id="ARBA00022694"/>
    </source>
</evidence>
<feature type="binding site" evidence="6">
    <location>
        <position position="120"/>
    </location>
    <ligand>
        <name>(6S)-5-formyl-5,6,7,8-tetrahydrofolate</name>
        <dbReference type="ChEBI" id="CHEBI:57457"/>
    </ligand>
</feature>
<dbReference type="NCBIfam" id="TIGR00231">
    <property type="entry name" value="small_GTP"/>
    <property type="match status" value="1"/>
</dbReference>
<keyword evidence="3 6" id="KW-0547">Nucleotide-binding</keyword>
<dbReference type="EC" id="3.6.-.-" evidence="6"/>
<dbReference type="InterPro" id="IPR025867">
    <property type="entry name" value="MnmE_helical"/>
</dbReference>
<comment type="function">
    <text evidence="6">Exhibits a very high intrinsic GTPase hydrolysis rate. Involved in the addition of a carboxymethylaminomethyl (cmnm) group at the wobble position (U34) of certain tRNAs, forming tRNA-cmnm(5)s(2)U34.</text>
</comment>
<dbReference type="CDD" id="cd04164">
    <property type="entry name" value="trmE"/>
    <property type="match status" value="1"/>
</dbReference>
<keyword evidence="6" id="KW-0479">Metal-binding</keyword>
<reference evidence="9 10" key="1">
    <citation type="submission" date="2024-06" db="EMBL/GenBank/DDBJ databases">
        <title>Genomic Encyclopedia of Type Strains, Phase IV (KMG-IV): sequencing the most valuable type-strain genomes for metagenomic binning, comparative biology and taxonomic classification.</title>
        <authorList>
            <person name="Goeker M."/>
        </authorList>
    </citation>
    <scope>NUCLEOTIDE SEQUENCE [LARGE SCALE GENOMIC DNA]</scope>
    <source>
        <strain evidence="9 10">DSM 29780</strain>
    </source>
</reference>
<gene>
    <name evidence="6" type="primary">mnmE</name>
    <name evidence="6" type="synonym">trmE</name>
    <name evidence="9" type="ORF">ABID16_004471</name>
</gene>
<dbReference type="InterPro" id="IPR027417">
    <property type="entry name" value="P-loop_NTPase"/>
</dbReference>
<feature type="binding site" evidence="6">
    <location>
        <position position="251"/>
    </location>
    <ligand>
        <name>Mg(2+)</name>
        <dbReference type="ChEBI" id="CHEBI:18420"/>
    </ligand>
</feature>
<evidence type="ECO:0000256" key="7">
    <source>
        <dbReference type="RuleBase" id="RU003313"/>
    </source>
</evidence>
<feature type="binding site" evidence="6">
    <location>
        <position position="247"/>
    </location>
    <ligand>
        <name>K(+)</name>
        <dbReference type="ChEBI" id="CHEBI:29103"/>
    </ligand>
</feature>
<comment type="caution">
    <text evidence="6">Lacks conserved residue(s) required for the propagation of feature annotation.</text>
</comment>
<dbReference type="PANTHER" id="PTHR42714:SF2">
    <property type="entry name" value="TRNA MODIFICATION GTPASE GTPBP3, MITOCHONDRIAL"/>
    <property type="match status" value="1"/>
</dbReference>
<dbReference type="InterPro" id="IPR027266">
    <property type="entry name" value="TrmE/GcvT-like"/>
</dbReference>
<dbReference type="SUPFAM" id="SSF52540">
    <property type="entry name" value="P-loop containing nucleoside triphosphate hydrolases"/>
    <property type="match status" value="1"/>
</dbReference>
<organism evidence="9 10">
    <name type="scientific">Rhizobium aquaticum</name>
    <dbReference type="NCBI Taxonomy" id="1549636"/>
    <lineage>
        <taxon>Bacteria</taxon>
        <taxon>Pseudomonadati</taxon>
        <taxon>Pseudomonadota</taxon>
        <taxon>Alphaproteobacteria</taxon>
        <taxon>Hyphomicrobiales</taxon>
        <taxon>Rhizobiaceae</taxon>
        <taxon>Rhizobium/Agrobacterium group</taxon>
        <taxon>Rhizobium</taxon>
    </lineage>
</organism>
<comment type="subunit">
    <text evidence="6">Homodimer. Heterotetramer of two MnmE and two MnmG subunits.</text>
</comment>
<evidence type="ECO:0000256" key="5">
    <source>
        <dbReference type="ARBA" id="ARBA00023134"/>
    </source>
</evidence>
<name>A0ABV2J5T1_9HYPH</name>
<feature type="binding site" evidence="6">
    <location>
        <position position="23"/>
    </location>
    <ligand>
        <name>(6S)-5-formyl-5,6,7,8-tetrahydrofolate</name>
        <dbReference type="ChEBI" id="CHEBI:57457"/>
    </ligand>
</feature>
<dbReference type="Gene3D" id="1.20.120.430">
    <property type="entry name" value="tRNA modification GTPase MnmE domain 2"/>
    <property type="match status" value="1"/>
</dbReference>
<accession>A0ABV2J5T1</accession>
<dbReference type="InterPro" id="IPR006073">
    <property type="entry name" value="GTP-bd"/>
</dbReference>
<dbReference type="GO" id="GO:0016787">
    <property type="term" value="F:hydrolase activity"/>
    <property type="evidence" value="ECO:0007669"/>
    <property type="project" value="UniProtKB-KW"/>
</dbReference>
<keyword evidence="10" id="KW-1185">Reference proteome</keyword>
<feature type="domain" description="TrmE-type G" evidence="8">
    <location>
        <begin position="216"/>
        <end position="365"/>
    </location>
</feature>
<dbReference type="NCBIfam" id="NF003661">
    <property type="entry name" value="PRK05291.1-3"/>
    <property type="match status" value="1"/>
</dbReference>
<proteinExistence type="inferred from homology"/>
<dbReference type="Pfam" id="PF10396">
    <property type="entry name" value="TrmE_N"/>
    <property type="match status" value="1"/>
</dbReference>
<dbReference type="InterPro" id="IPR005225">
    <property type="entry name" value="Small_GTP-bd"/>
</dbReference>
<dbReference type="RefSeq" id="WP_354558577.1">
    <property type="nucleotide sequence ID" value="NZ_JBEPMB010000012.1"/>
</dbReference>
<evidence type="ECO:0000256" key="1">
    <source>
        <dbReference type="ARBA" id="ARBA00011043"/>
    </source>
</evidence>
<evidence type="ECO:0000256" key="6">
    <source>
        <dbReference type="HAMAP-Rule" id="MF_00379"/>
    </source>
</evidence>
<dbReference type="Proteomes" id="UP001549047">
    <property type="component" value="Unassembled WGS sequence"/>
</dbReference>
<keyword evidence="4 6" id="KW-0630">Potassium</keyword>
<comment type="subcellular location">
    <subcellularLocation>
        <location evidence="6">Cytoplasm</location>
    </subcellularLocation>
</comment>
<protein>
    <recommendedName>
        <fullName evidence="6">tRNA modification GTPase MnmE</fullName>
        <ecNumber evidence="6">3.6.-.-</ecNumber>
    </recommendedName>
</protein>
<dbReference type="InterPro" id="IPR031168">
    <property type="entry name" value="G_TrmE"/>
</dbReference>